<feature type="compositionally biased region" description="Polar residues" evidence="5">
    <location>
        <begin position="34"/>
        <end position="49"/>
    </location>
</feature>
<dbReference type="GO" id="GO:0055075">
    <property type="term" value="P:potassium ion homeostasis"/>
    <property type="evidence" value="ECO:0007669"/>
    <property type="project" value="TreeGrafter"/>
</dbReference>
<evidence type="ECO:0000259" key="7">
    <source>
        <dbReference type="Pfam" id="PF00324"/>
    </source>
</evidence>
<gene>
    <name evidence="8" type="ORF">ONB1V03_LOCUS11793</name>
</gene>
<keyword evidence="3 6" id="KW-1133">Transmembrane helix</keyword>
<feature type="domain" description="Amino acid permease/ SLC12A" evidence="7">
    <location>
        <begin position="135"/>
        <end position="315"/>
    </location>
</feature>
<dbReference type="GO" id="GO:0055064">
    <property type="term" value="P:chloride ion homeostasis"/>
    <property type="evidence" value="ECO:0007669"/>
    <property type="project" value="TreeGrafter"/>
</dbReference>
<accession>A0A7R9QRI9</accession>
<dbReference type="GO" id="GO:0008511">
    <property type="term" value="F:sodium:potassium:chloride symporter activity"/>
    <property type="evidence" value="ECO:0007669"/>
    <property type="project" value="TreeGrafter"/>
</dbReference>
<proteinExistence type="predicted"/>
<evidence type="ECO:0000256" key="2">
    <source>
        <dbReference type="ARBA" id="ARBA00022692"/>
    </source>
</evidence>
<evidence type="ECO:0000313" key="8">
    <source>
        <dbReference type="EMBL" id="CAD7655148.1"/>
    </source>
</evidence>
<feature type="non-terminal residue" evidence="8">
    <location>
        <position position="332"/>
    </location>
</feature>
<dbReference type="GO" id="GO:0016020">
    <property type="term" value="C:membrane"/>
    <property type="evidence" value="ECO:0007669"/>
    <property type="project" value="UniProtKB-SubCell"/>
</dbReference>
<keyword evidence="2 6" id="KW-0812">Transmembrane</keyword>
<evidence type="ECO:0000256" key="1">
    <source>
        <dbReference type="ARBA" id="ARBA00004141"/>
    </source>
</evidence>
<comment type="subcellular location">
    <subcellularLocation>
        <location evidence="1">Membrane</location>
        <topology evidence="1">Multi-pass membrane protein</topology>
    </subcellularLocation>
</comment>
<dbReference type="Proteomes" id="UP000728032">
    <property type="component" value="Unassembled WGS sequence"/>
</dbReference>
<dbReference type="InterPro" id="IPR004842">
    <property type="entry name" value="SLC12A_fam"/>
</dbReference>
<feature type="transmembrane region" description="Helical" evidence="6">
    <location>
        <begin position="280"/>
        <end position="300"/>
    </location>
</feature>
<dbReference type="GO" id="GO:0055078">
    <property type="term" value="P:sodium ion homeostasis"/>
    <property type="evidence" value="ECO:0007669"/>
    <property type="project" value="TreeGrafter"/>
</dbReference>
<dbReference type="InterPro" id="IPR004841">
    <property type="entry name" value="AA-permease/SLC12A_dom"/>
</dbReference>
<feature type="region of interest" description="Disordered" evidence="5">
    <location>
        <begin position="24"/>
        <end position="52"/>
    </location>
</feature>
<feature type="transmembrane region" description="Helical" evidence="6">
    <location>
        <begin position="180"/>
        <end position="200"/>
    </location>
</feature>
<feature type="transmembrane region" description="Helical" evidence="6">
    <location>
        <begin position="148"/>
        <end position="174"/>
    </location>
</feature>
<reference evidence="8" key="1">
    <citation type="submission" date="2020-11" db="EMBL/GenBank/DDBJ databases">
        <authorList>
            <person name="Tran Van P."/>
        </authorList>
    </citation>
    <scope>NUCLEOTIDE SEQUENCE</scope>
</reference>
<feature type="transmembrane region" description="Helical" evidence="6">
    <location>
        <begin position="212"/>
        <end position="230"/>
    </location>
</feature>
<dbReference type="EMBL" id="OC923898">
    <property type="protein sequence ID" value="CAD7655148.1"/>
    <property type="molecule type" value="Genomic_DNA"/>
</dbReference>
<evidence type="ECO:0000256" key="3">
    <source>
        <dbReference type="ARBA" id="ARBA00022989"/>
    </source>
</evidence>
<dbReference type="GO" id="GO:0006884">
    <property type="term" value="P:cell volume homeostasis"/>
    <property type="evidence" value="ECO:0007669"/>
    <property type="project" value="TreeGrafter"/>
</dbReference>
<evidence type="ECO:0000256" key="4">
    <source>
        <dbReference type="ARBA" id="ARBA00023136"/>
    </source>
</evidence>
<organism evidence="8">
    <name type="scientific">Oppiella nova</name>
    <dbReference type="NCBI Taxonomy" id="334625"/>
    <lineage>
        <taxon>Eukaryota</taxon>
        <taxon>Metazoa</taxon>
        <taxon>Ecdysozoa</taxon>
        <taxon>Arthropoda</taxon>
        <taxon>Chelicerata</taxon>
        <taxon>Arachnida</taxon>
        <taxon>Acari</taxon>
        <taxon>Acariformes</taxon>
        <taxon>Sarcoptiformes</taxon>
        <taxon>Oribatida</taxon>
        <taxon>Brachypylina</taxon>
        <taxon>Oppioidea</taxon>
        <taxon>Oppiidae</taxon>
        <taxon>Oppiella</taxon>
    </lineage>
</organism>
<feature type="transmembrane region" description="Helical" evidence="6">
    <location>
        <begin position="256"/>
        <end position="273"/>
    </location>
</feature>
<dbReference type="AlphaFoldDB" id="A0A7R9QRI9"/>
<dbReference type="PANTHER" id="PTHR11827">
    <property type="entry name" value="SOLUTE CARRIER FAMILY 12, CATION COTRANSPORTERS"/>
    <property type="match status" value="1"/>
</dbReference>
<dbReference type="Gene3D" id="1.20.1740.10">
    <property type="entry name" value="Amino acid/polyamine transporter I"/>
    <property type="match status" value="1"/>
</dbReference>
<evidence type="ECO:0000313" key="9">
    <source>
        <dbReference type="Proteomes" id="UP000728032"/>
    </source>
</evidence>
<protein>
    <recommendedName>
        <fullName evidence="7">Amino acid permease/ SLC12A domain-containing protein</fullName>
    </recommendedName>
</protein>
<dbReference type="PANTHER" id="PTHR11827:SF103">
    <property type="entry name" value="SODIUM CHLORIDE COTRANSPORTER 69, ISOFORM E"/>
    <property type="match status" value="1"/>
</dbReference>
<dbReference type="GO" id="GO:1990573">
    <property type="term" value="P:potassium ion import across plasma membrane"/>
    <property type="evidence" value="ECO:0007669"/>
    <property type="project" value="TreeGrafter"/>
</dbReference>
<evidence type="ECO:0000256" key="5">
    <source>
        <dbReference type="SAM" id="MobiDB-lite"/>
    </source>
</evidence>
<dbReference type="EMBL" id="CAJPVJ010009073">
    <property type="protein sequence ID" value="CAG2172335.1"/>
    <property type="molecule type" value="Genomic_DNA"/>
</dbReference>
<evidence type="ECO:0000256" key="6">
    <source>
        <dbReference type="SAM" id="Phobius"/>
    </source>
</evidence>
<dbReference type="Pfam" id="PF00324">
    <property type="entry name" value="AA_permease"/>
    <property type="match status" value="1"/>
</dbReference>
<keyword evidence="4 6" id="KW-0472">Membrane</keyword>
<sequence length="332" mass="36466">MCPQMPNCGGHGCNQGEDMPSKFKISGTGAYDNPQFNTIDENSNQTSGGHTRRKSSILRLLFKSHDRRESVISNTEVFPKIEFYRSYNTLSKKAKRPDIEELHLPHNSLSQTNSEQLRDNENVGTATKLGWVDGVYIRTMMNLFGVMLFLRMGWMAGQAGILLSLAMIGVATIITIVTTLSMIALCTNGIIGGGGIYAMISRSVGHEAGGVIGFLFTFTNAAFVGLNLLGTAESVSDIFKVFDITICGSPENDQRIVGYICLIIIAIIPLISLEFEAKTLMFFFCTLIVSLIDYFVGAIMSPTDQQLAKGLAGFKPYVISNNLYPRWDGFSF</sequence>
<dbReference type="OrthoDB" id="2020542at2759"/>
<name>A0A7R9QRI9_9ACAR</name>
<keyword evidence="9" id="KW-1185">Reference proteome</keyword>